<feature type="region of interest" description="Disordered" evidence="5">
    <location>
        <begin position="1247"/>
        <end position="1307"/>
    </location>
</feature>
<protein>
    <submittedName>
        <fullName evidence="8">ATP-dependent RNA helicase HrpA</fullName>
    </submittedName>
</protein>
<dbReference type="FunFam" id="1.20.120.1080:FF:000005">
    <property type="entry name" value="ATP-dependent helicase HrpA"/>
    <property type="match status" value="1"/>
</dbReference>
<keyword evidence="1" id="KW-0547">Nucleotide-binding</keyword>
<dbReference type="InterPro" id="IPR007502">
    <property type="entry name" value="Helicase-assoc_dom"/>
</dbReference>
<dbReference type="InterPro" id="IPR001650">
    <property type="entry name" value="Helicase_C-like"/>
</dbReference>
<dbReference type="InterPro" id="IPR027417">
    <property type="entry name" value="P-loop_NTPase"/>
</dbReference>
<dbReference type="SMART" id="SM00490">
    <property type="entry name" value="HELICc"/>
    <property type="match status" value="1"/>
</dbReference>
<dbReference type="Pfam" id="PF07717">
    <property type="entry name" value="OB_NTP_bind"/>
    <property type="match status" value="1"/>
</dbReference>
<dbReference type="GO" id="GO:0003723">
    <property type="term" value="F:RNA binding"/>
    <property type="evidence" value="ECO:0007669"/>
    <property type="project" value="TreeGrafter"/>
</dbReference>
<feature type="region of interest" description="Disordered" evidence="5">
    <location>
        <begin position="313"/>
        <end position="422"/>
    </location>
</feature>
<dbReference type="PROSITE" id="PS51192">
    <property type="entry name" value="HELICASE_ATP_BIND_1"/>
    <property type="match status" value="1"/>
</dbReference>
<dbReference type="InterPro" id="IPR011709">
    <property type="entry name" value="DEAD-box_helicase_OB_fold"/>
</dbReference>
<dbReference type="GO" id="GO:0005524">
    <property type="term" value="F:ATP binding"/>
    <property type="evidence" value="ECO:0007669"/>
    <property type="project" value="UniProtKB-KW"/>
</dbReference>
<dbReference type="EMBL" id="LR134363">
    <property type="protein sequence ID" value="VEG73751.1"/>
    <property type="molecule type" value="Genomic_DNA"/>
</dbReference>
<dbReference type="Pfam" id="PF00271">
    <property type="entry name" value="Helicase_C"/>
    <property type="match status" value="1"/>
</dbReference>
<dbReference type="GO" id="GO:0016787">
    <property type="term" value="F:hydrolase activity"/>
    <property type="evidence" value="ECO:0007669"/>
    <property type="project" value="UniProtKB-KW"/>
</dbReference>
<gene>
    <name evidence="8" type="ORF">NCTC11923_00360</name>
</gene>
<dbReference type="InterPro" id="IPR014001">
    <property type="entry name" value="Helicase_ATP-bd"/>
</dbReference>
<dbReference type="PANTHER" id="PTHR18934:SF99">
    <property type="entry name" value="ATP-DEPENDENT RNA HELICASE DHX37-RELATED"/>
    <property type="match status" value="1"/>
</dbReference>
<accession>A0A3S4SS74</accession>
<evidence type="ECO:0000313" key="9">
    <source>
        <dbReference type="Proteomes" id="UP000276899"/>
    </source>
</evidence>
<dbReference type="KEGG" id="asla:NCTC11923_00360"/>
<organism evidence="8 9">
    <name type="scientific">Actinomyces slackii</name>
    <dbReference type="NCBI Taxonomy" id="52774"/>
    <lineage>
        <taxon>Bacteria</taxon>
        <taxon>Bacillati</taxon>
        <taxon>Actinomycetota</taxon>
        <taxon>Actinomycetes</taxon>
        <taxon>Actinomycetales</taxon>
        <taxon>Actinomycetaceae</taxon>
        <taxon>Actinomyces</taxon>
    </lineage>
</organism>
<sequence length="1659" mass="178514">MRPVRDRHAARAIAPADMPRQRHRRDVGDNGRPMNIDDAASQPLDKAAEGSRPEKDPTRSDRPGAASTSTSTSKRPRRTRRGSRRGSAGRAGSGWRGYTPEELASRAESVPPIVYPEELPVSARREEIAAAIRDHQVVIVAGETGSGKTTQLPKICLELGRGLTGMIGHTQPRRIAARSVAERIASELGTPIGRQGVVGYQVRFTEEVGASTLIKLMTDGILLAEIQSDPSLSRYDTIIVDEAHERSLNIDFILGYLARLLPRRPDLKVIITSATIDSQRFAEHFGAHRAGDSTEPAPIIEVSGRTYPVEIRYRPLQPDPPAQARLADPGGQSPPEGASAPAPPAAPGELTEAELEALTSPDPAVRAAARARREALRAGSPGPSPQSPQSPQPPSSSSSSRAATGGRQGSPLPEGAEPTEPRDQVTGILEAVDELMAEPHGDILVFLAGERDIRDTEAALIDHLGARYSPDGRSSAPGGVEIVPLYSRLSAAEQHRVFEAHTMRRIVLATNVAETSLTVPGIRYVIDPGVARISRYSNRTKVQRLPIEPVSRASADQRAGRCGRVADGIAIRLYSQADFEARPRYTEPEILRTSLASVILQMAALGLGAVGDFPFLDAPDSRQVRSGLQLLTEIGAIEPEAARPRSGGPRLTDIGRRLARLPIDPRLGRMLLEAGELGCAGEVLVIVAALSIQDVRERPADRQEASDAMHRRFADPTSDFLTYLNLWRYLRTQSRELSGSAFRRMCRAEFLHYLRVREWQDVHTQLRQMSRQLGLSAAPVELPTARSIRAATQALEPGSHAAQIAHGGVAAAVVALGRSADTPDADAIHRSLLLGLLSNVGTWDERRREYAGARGTRFAIWPGSGLRRKTYDWVMSAELVETSRLFARTVAKVDSRWIEEAAERAGLARRVYGEPYWSVRHGAAMVHEKVLLYGMTLAADRPVPLSAVGTQAARDVAREMFLRKGLIEGGWHARHAFVERNRELVEELGDVERRRREHGLLADDAALFDFYDDRVPEEVTSAAAFDAWWKDARRSSPDLLDFTRELLLPGGDDTSGFPDTWVQADLTLPLDYVFEPGHRDDGVAVRIPVEVLGRLEPEGFDWLVPGLRPELCVATIRALPKRVRRQLVPAPDVGAQIWQALAEGYPTPSGASAPAVSFQEAFCQVVRRLREVEISGEDWDEAAERLPDHLRMAFVSIDAQGRALGRSKDLVELQRRLSGSTQDAVRSAVRGALAQAMAEAVEQAGGARAGGGSLSDSLSGARAGGGSGRGGKGRRGRPRAGGDPGSKAGGAGGAPGTESGGQSTPAVQDGAIRAGMAEREALEDWPSGIPGLEEPEASTIPATVESTGAAGFVVRGYPALVAAGGAARLRTSAGDPAHRAGRAQAGGGRASQTPSPSADLVILPDAVDQQREHPAGVTALALARTALPVGRVTSRWSGQESLTLAASPYRSTEALVADLQLAAARAVAGGWARRTGWLLAEVRRREVFAELVAAMREELEDEVHRIAQIVVRTLSAQREVDRVVGAHSSLSLLTTLQEVREHAAELVFDGFITATPADRLVHLPRYLKALALRVDRAASSPSAASQDAALSYQVGEALAVVDRARARAAGLPPDARREAALDEARWMVEELRVSLFAQTLGTSQKVSPQRITKLAASIA</sequence>
<keyword evidence="9" id="KW-1185">Reference proteome</keyword>
<keyword evidence="3 8" id="KW-0347">Helicase</keyword>
<feature type="compositionally biased region" description="Low complexity" evidence="5">
    <location>
        <begin position="63"/>
        <end position="73"/>
    </location>
</feature>
<dbReference type="GO" id="GO:0004386">
    <property type="term" value="F:helicase activity"/>
    <property type="evidence" value="ECO:0007669"/>
    <property type="project" value="UniProtKB-KW"/>
</dbReference>
<feature type="compositionally biased region" description="Basic and acidic residues" evidence="5">
    <location>
        <begin position="46"/>
        <end position="62"/>
    </location>
</feature>
<dbReference type="SMART" id="SM00847">
    <property type="entry name" value="HA2"/>
    <property type="match status" value="1"/>
</dbReference>
<dbReference type="PANTHER" id="PTHR18934">
    <property type="entry name" value="ATP-DEPENDENT RNA HELICASE"/>
    <property type="match status" value="1"/>
</dbReference>
<feature type="domain" description="Helicase C-terminal" evidence="7">
    <location>
        <begin position="424"/>
        <end position="606"/>
    </location>
</feature>
<dbReference type="Gene3D" id="1.20.120.1080">
    <property type="match status" value="1"/>
</dbReference>
<feature type="compositionally biased region" description="Basic residues" evidence="5">
    <location>
        <begin position="74"/>
        <end position="84"/>
    </location>
</feature>
<dbReference type="CDD" id="cd18791">
    <property type="entry name" value="SF2_C_RHA"/>
    <property type="match status" value="1"/>
</dbReference>
<feature type="region of interest" description="Disordered" evidence="5">
    <location>
        <begin position="1"/>
        <end position="106"/>
    </location>
</feature>
<dbReference type="SMART" id="SM00382">
    <property type="entry name" value="AAA"/>
    <property type="match status" value="1"/>
</dbReference>
<dbReference type="Proteomes" id="UP000276899">
    <property type="component" value="Chromosome"/>
</dbReference>
<reference evidence="8 9" key="1">
    <citation type="submission" date="2018-12" db="EMBL/GenBank/DDBJ databases">
        <authorList>
            <consortium name="Pathogen Informatics"/>
        </authorList>
    </citation>
    <scope>NUCLEOTIDE SEQUENCE [LARGE SCALE GENOMIC DNA]</scope>
    <source>
        <strain evidence="8 9">NCTC11923</strain>
    </source>
</reference>
<evidence type="ECO:0000259" key="6">
    <source>
        <dbReference type="PROSITE" id="PS51192"/>
    </source>
</evidence>
<evidence type="ECO:0000259" key="7">
    <source>
        <dbReference type="PROSITE" id="PS51194"/>
    </source>
</evidence>
<dbReference type="STRING" id="1278298.GCA_000428685_02061"/>
<dbReference type="InterPro" id="IPR024590">
    <property type="entry name" value="HrpA_C"/>
</dbReference>
<dbReference type="Pfam" id="PF00270">
    <property type="entry name" value="DEAD"/>
    <property type="match status" value="1"/>
</dbReference>
<dbReference type="Gene3D" id="3.40.50.300">
    <property type="entry name" value="P-loop containing nucleotide triphosphate hydrolases"/>
    <property type="match status" value="2"/>
</dbReference>
<feature type="compositionally biased region" description="Pro residues" evidence="5">
    <location>
        <begin position="382"/>
        <end position="394"/>
    </location>
</feature>
<keyword evidence="2" id="KW-0378">Hydrolase</keyword>
<name>A0A3S4SS74_9ACTO</name>
<evidence type="ECO:0000256" key="2">
    <source>
        <dbReference type="ARBA" id="ARBA00022801"/>
    </source>
</evidence>
<dbReference type="InterPro" id="IPR011545">
    <property type="entry name" value="DEAD/DEAH_box_helicase_dom"/>
</dbReference>
<dbReference type="Pfam" id="PF11898">
    <property type="entry name" value="DUF3418"/>
    <property type="match status" value="1"/>
</dbReference>
<dbReference type="Pfam" id="PF21010">
    <property type="entry name" value="HA2_C"/>
    <property type="match status" value="1"/>
</dbReference>
<dbReference type="SUPFAM" id="SSF52540">
    <property type="entry name" value="P-loop containing nucleoside triphosphate hydrolases"/>
    <property type="match status" value="1"/>
</dbReference>
<dbReference type="InterPro" id="IPR003593">
    <property type="entry name" value="AAA+_ATPase"/>
</dbReference>
<feature type="region of interest" description="Disordered" evidence="5">
    <location>
        <begin position="1372"/>
        <end position="1396"/>
    </location>
</feature>
<keyword evidence="4" id="KW-0067">ATP-binding</keyword>
<evidence type="ECO:0000256" key="5">
    <source>
        <dbReference type="SAM" id="MobiDB-lite"/>
    </source>
</evidence>
<evidence type="ECO:0000256" key="1">
    <source>
        <dbReference type="ARBA" id="ARBA00022741"/>
    </source>
</evidence>
<feature type="domain" description="Helicase ATP-binding" evidence="6">
    <location>
        <begin position="129"/>
        <end position="294"/>
    </location>
</feature>
<evidence type="ECO:0000256" key="3">
    <source>
        <dbReference type="ARBA" id="ARBA00022806"/>
    </source>
</evidence>
<feature type="compositionally biased region" description="Low complexity" evidence="5">
    <location>
        <begin position="356"/>
        <end position="368"/>
    </location>
</feature>
<dbReference type="InterPro" id="IPR048333">
    <property type="entry name" value="HA2_WH"/>
</dbReference>
<evidence type="ECO:0000256" key="4">
    <source>
        <dbReference type="ARBA" id="ARBA00022840"/>
    </source>
</evidence>
<proteinExistence type="predicted"/>
<feature type="compositionally biased region" description="Gly residues" evidence="5">
    <location>
        <begin position="1282"/>
        <end position="1299"/>
    </location>
</feature>
<dbReference type="PROSITE" id="PS51194">
    <property type="entry name" value="HELICASE_CTER"/>
    <property type="match status" value="1"/>
</dbReference>
<evidence type="ECO:0000313" key="8">
    <source>
        <dbReference type="EMBL" id="VEG73751.1"/>
    </source>
</evidence>
<dbReference type="SMART" id="SM00487">
    <property type="entry name" value="DEXDc"/>
    <property type="match status" value="1"/>
</dbReference>
<dbReference type="Pfam" id="PF04408">
    <property type="entry name" value="WHD_HA2"/>
    <property type="match status" value="1"/>
</dbReference>